<sequence length="484" mass="52166">MSPPSPPTCSPPMSFHHRSRSASTAPTATSPAVDPAPRRASLPVASSAFQPRSRTSVSGNAESSRAHGREVLGSLAGITVSAPPTAAVVWASLAEDNIPTATLTAAAAEALDRFDACALLSPAQHLVHAVHGSLPAHTVRHLRVFQLQRVSPGTRSQYTGYVINFLRWAEDMDVPVHLRFPIPASVMLLFYSSIATFYAESSLTKVVSALKFWHAVHGLPWALDRVQAKTVSQAFANLSLPKMDLRRPVRIEDFRAMRARMEVNDGAHAAVFACALFALWSMARHGELTVRSASAPSPSRPRRSDVVRSRAAVGEPVSSVLVHLPQDKTHGRDGFDRVVVSQTRDSAMCPVRAFEWHLARNPTPLSAGVFAFRGRDGTVVELTSSFFLSTVNGWLAAEGRPPLHGHAFRIGGATLLHANGVPLESIKQMGGWSSDVAIRYIRDIHVRHAQICADLSVDVLRQSHVRDAPAPGASLPLDSSSALL</sequence>
<reference evidence="2" key="1">
    <citation type="submission" date="2016-04" db="EMBL/GenBank/DDBJ databases">
        <authorList>
            <person name="Nguyen H.D."/>
            <person name="Samba Siva P."/>
            <person name="Cullis J."/>
            <person name="Levesque C.A."/>
            <person name="Hambleton S."/>
        </authorList>
    </citation>
    <scope>NUCLEOTIDE SEQUENCE</scope>
    <source>
        <strain evidence="2">DAOMC 236416</strain>
    </source>
</reference>
<dbReference type="Gene3D" id="1.10.443.10">
    <property type="entry name" value="Intergrase catalytic core"/>
    <property type="match status" value="1"/>
</dbReference>
<evidence type="ECO:0000256" key="1">
    <source>
        <dbReference type="SAM" id="MobiDB-lite"/>
    </source>
</evidence>
<evidence type="ECO:0000313" key="3">
    <source>
        <dbReference type="Proteomes" id="UP000077521"/>
    </source>
</evidence>
<proteinExistence type="predicted"/>
<protein>
    <recommendedName>
        <fullName evidence="4">Tyr recombinase domain-containing protein</fullName>
    </recommendedName>
</protein>
<feature type="region of interest" description="Disordered" evidence="1">
    <location>
        <begin position="1"/>
        <end position="67"/>
    </location>
</feature>
<reference evidence="2" key="2">
    <citation type="journal article" date="2019" name="IMA Fungus">
        <title>Genome sequencing and comparison of five Tilletia species to identify candidate genes for the detection of regulated species infecting wheat.</title>
        <authorList>
            <person name="Nguyen H.D.T."/>
            <person name="Sultana T."/>
            <person name="Kesanakurti P."/>
            <person name="Hambleton S."/>
        </authorList>
    </citation>
    <scope>NUCLEOTIDE SEQUENCE</scope>
    <source>
        <strain evidence="2">DAOMC 236416</strain>
    </source>
</reference>
<dbReference type="Gene3D" id="1.10.150.130">
    <property type="match status" value="1"/>
</dbReference>
<evidence type="ECO:0000313" key="2">
    <source>
        <dbReference type="EMBL" id="KAE8260189.1"/>
    </source>
</evidence>
<dbReference type="SUPFAM" id="SSF56349">
    <property type="entry name" value="DNA breaking-rejoining enzymes"/>
    <property type="match status" value="1"/>
</dbReference>
<dbReference type="InterPro" id="IPR011010">
    <property type="entry name" value="DNA_brk_join_enz"/>
</dbReference>
<comment type="caution">
    <text evidence="2">The sequence shown here is derived from an EMBL/GenBank/DDBJ whole genome shotgun (WGS) entry which is preliminary data.</text>
</comment>
<dbReference type="AlphaFoldDB" id="A0A177TSI0"/>
<dbReference type="PANTHER" id="PTHR34605">
    <property type="entry name" value="PHAGE_INTEGRASE DOMAIN-CONTAINING PROTEIN"/>
    <property type="match status" value="1"/>
</dbReference>
<dbReference type="PANTHER" id="PTHR34605:SF3">
    <property type="entry name" value="P CELL-TYPE AGGLUTINATION PROTEIN MAP4-LIKE-RELATED"/>
    <property type="match status" value="1"/>
</dbReference>
<feature type="compositionally biased region" description="Polar residues" evidence="1">
    <location>
        <begin position="47"/>
        <end position="63"/>
    </location>
</feature>
<dbReference type="GO" id="GO:0015074">
    <property type="term" value="P:DNA integration"/>
    <property type="evidence" value="ECO:0007669"/>
    <property type="project" value="InterPro"/>
</dbReference>
<keyword evidence="3" id="KW-1185">Reference proteome</keyword>
<feature type="region of interest" description="Disordered" evidence="1">
    <location>
        <begin position="291"/>
        <end position="311"/>
    </location>
</feature>
<gene>
    <name evidence="2" type="ORF">A4X13_0g497</name>
</gene>
<feature type="compositionally biased region" description="Low complexity" evidence="1">
    <location>
        <begin position="21"/>
        <end position="32"/>
    </location>
</feature>
<dbReference type="InterPro" id="IPR013762">
    <property type="entry name" value="Integrase-like_cat_sf"/>
</dbReference>
<accession>A0A177TSI0</accession>
<dbReference type="GO" id="GO:0003677">
    <property type="term" value="F:DNA binding"/>
    <property type="evidence" value="ECO:0007669"/>
    <property type="project" value="InterPro"/>
</dbReference>
<dbReference type="SUPFAM" id="SSF47823">
    <property type="entry name" value="lambda integrase-like, N-terminal domain"/>
    <property type="match status" value="1"/>
</dbReference>
<dbReference type="GO" id="GO:0006310">
    <property type="term" value="P:DNA recombination"/>
    <property type="evidence" value="ECO:0007669"/>
    <property type="project" value="InterPro"/>
</dbReference>
<dbReference type="InterPro" id="IPR010998">
    <property type="entry name" value="Integrase_recombinase_N"/>
</dbReference>
<name>A0A177TSI0_9BASI</name>
<dbReference type="Proteomes" id="UP000077521">
    <property type="component" value="Unassembled WGS sequence"/>
</dbReference>
<evidence type="ECO:0008006" key="4">
    <source>
        <dbReference type="Google" id="ProtNLM"/>
    </source>
</evidence>
<dbReference type="EMBL" id="LWDF02000016">
    <property type="protein sequence ID" value="KAE8260189.1"/>
    <property type="molecule type" value="Genomic_DNA"/>
</dbReference>
<feature type="compositionally biased region" description="Pro residues" evidence="1">
    <location>
        <begin position="1"/>
        <end position="10"/>
    </location>
</feature>
<dbReference type="InterPro" id="IPR052925">
    <property type="entry name" value="Phage_Integrase-like_Recomb"/>
</dbReference>
<organism evidence="2 3">
    <name type="scientific">Tilletia indica</name>
    <dbReference type="NCBI Taxonomy" id="43049"/>
    <lineage>
        <taxon>Eukaryota</taxon>
        <taxon>Fungi</taxon>
        <taxon>Dikarya</taxon>
        <taxon>Basidiomycota</taxon>
        <taxon>Ustilaginomycotina</taxon>
        <taxon>Exobasidiomycetes</taxon>
        <taxon>Tilletiales</taxon>
        <taxon>Tilletiaceae</taxon>
        <taxon>Tilletia</taxon>
    </lineage>
</organism>